<dbReference type="EMBL" id="FNNI01000013">
    <property type="protein sequence ID" value="SDY18850.1"/>
    <property type="molecule type" value="Genomic_DNA"/>
</dbReference>
<evidence type="ECO:0000256" key="2">
    <source>
        <dbReference type="ARBA" id="ARBA00005606"/>
    </source>
</evidence>
<gene>
    <name evidence="6" type="ORF">SAMN05443545_11317</name>
</gene>
<dbReference type="STRING" id="574349.SAMN05443545_11317"/>
<evidence type="ECO:0000313" key="6">
    <source>
        <dbReference type="EMBL" id="SDY18850.1"/>
    </source>
</evidence>
<evidence type="ECO:0000256" key="4">
    <source>
        <dbReference type="ARBA" id="ARBA00015601"/>
    </source>
</evidence>
<comment type="catalytic activity">
    <reaction evidence="5">
        <text>methanethiol + O2 + H2O = hydrogen sulfide + formaldehyde + H2O2 + H(+)</text>
        <dbReference type="Rhea" id="RHEA:11812"/>
        <dbReference type="ChEBI" id="CHEBI:15377"/>
        <dbReference type="ChEBI" id="CHEBI:15378"/>
        <dbReference type="ChEBI" id="CHEBI:15379"/>
        <dbReference type="ChEBI" id="CHEBI:16007"/>
        <dbReference type="ChEBI" id="CHEBI:16240"/>
        <dbReference type="ChEBI" id="CHEBI:16842"/>
        <dbReference type="ChEBI" id="CHEBI:29919"/>
        <dbReference type="EC" id="1.8.3.4"/>
    </reaction>
</comment>
<evidence type="ECO:0000256" key="3">
    <source>
        <dbReference type="ARBA" id="ARBA00012510"/>
    </source>
</evidence>
<protein>
    <recommendedName>
        <fullName evidence="4">Methanethiol oxidase</fullName>
        <ecNumber evidence="3">1.8.3.4</ecNumber>
    </recommendedName>
</protein>
<evidence type="ECO:0000313" key="7">
    <source>
        <dbReference type="Proteomes" id="UP000198500"/>
    </source>
</evidence>
<dbReference type="GO" id="GO:0018549">
    <property type="term" value="F:methanethiol oxidase activity"/>
    <property type="evidence" value="ECO:0007669"/>
    <property type="project" value="UniProtKB-EC"/>
</dbReference>
<dbReference type="EC" id="1.8.3.4" evidence="3"/>
<dbReference type="Proteomes" id="UP000198500">
    <property type="component" value="Unassembled WGS sequence"/>
</dbReference>
<dbReference type="AlphaFoldDB" id="A0A1H3HTV6"/>
<dbReference type="InterPro" id="IPR015943">
    <property type="entry name" value="WD40/YVTN_repeat-like_dom_sf"/>
</dbReference>
<dbReference type="GO" id="GO:0008430">
    <property type="term" value="F:selenium binding"/>
    <property type="evidence" value="ECO:0007669"/>
    <property type="project" value="InterPro"/>
</dbReference>
<comment type="similarity">
    <text evidence="2">Belongs to the selenium-binding protein family.</text>
</comment>
<sequence length="466" mass="51999">MAFRPDPTFHATAQLAMQAPVENYGFTVMLSPDGAQPDALAVVDLNPDSDRYGTIVNTLAMPYTGDEFHHFGWNACSSSLSPMSGHAFLERRYLIVPGIRSSRIYVIDVKDPLDAKIHKIIEPEEVFEKTGYSRPHTVHCGPEGIYVSTLGGGGADGTDGPPGVFIMDCETFEILGRYEMDRGKQDKHYDFWWNLPQNYMVSSEWGLPPQFENGIVAEDLLANRYGHSIHFWDLRRRKNIQTIDFGENYQMALEIRPAHDPKKSYGFCGVVVDTTNLQGAVFTWWRGDDGTWQSKKTITIDPRPEAADNLPPLLQGFEAVPPLVTDIDLSLDDKYLYVACWGLGEMQQYDVSDPMNPALTGRVELGGIARGTPHPGGGAFAFGPQMVEISRDGKRVYWTNSLYSSWDNQFYPGQEGGQMVMARVGDNGGLTLDPDFYVDFPKGYRAHQVRLEGGDCSTDSFCYPNV</sequence>
<comment type="pathway">
    <text evidence="1">Organosulfur degradation.</text>
</comment>
<proteinExistence type="inferred from homology"/>
<dbReference type="PANTHER" id="PTHR23300:SF0">
    <property type="entry name" value="METHANETHIOL OXIDASE"/>
    <property type="match status" value="1"/>
</dbReference>
<evidence type="ECO:0000256" key="5">
    <source>
        <dbReference type="ARBA" id="ARBA00047539"/>
    </source>
</evidence>
<keyword evidence="7" id="KW-1185">Reference proteome</keyword>
<dbReference type="Gene3D" id="2.130.10.10">
    <property type="entry name" value="YVTN repeat-like/Quinoprotein amine dehydrogenase"/>
    <property type="match status" value="1"/>
</dbReference>
<dbReference type="SUPFAM" id="SSF75011">
    <property type="entry name" value="3-carboxy-cis,cis-mucoante lactonizing enzyme"/>
    <property type="match status" value="1"/>
</dbReference>
<dbReference type="PANTHER" id="PTHR23300">
    <property type="entry name" value="METHANETHIOL OXIDASE"/>
    <property type="match status" value="1"/>
</dbReference>
<accession>A0A1H3HTV6</accession>
<organism evidence="6 7">
    <name type="scientific">Aidingimonas halophila</name>
    <dbReference type="NCBI Taxonomy" id="574349"/>
    <lineage>
        <taxon>Bacteria</taxon>
        <taxon>Pseudomonadati</taxon>
        <taxon>Pseudomonadota</taxon>
        <taxon>Gammaproteobacteria</taxon>
        <taxon>Oceanospirillales</taxon>
        <taxon>Halomonadaceae</taxon>
        <taxon>Aidingimonas</taxon>
    </lineage>
</organism>
<dbReference type="InterPro" id="IPR008826">
    <property type="entry name" value="Se-bd"/>
</dbReference>
<dbReference type="Pfam" id="PF05694">
    <property type="entry name" value="SBP56"/>
    <property type="match status" value="1"/>
</dbReference>
<evidence type="ECO:0000256" key="1">
    <source>
        <dbReference type="ARBA" id="ARBA00005177"/>
    </source>
</evidence>
<name>A0A1H3HTV6_9GAMM</name>
<dbReference type="RefSeq" id="WP_092572430.1">
    <property type="nucleotide sequence ID" value="NZ_BMXH01000017.1"/>
</dbReference>
<reference evidence="6 7" key="1">
    <citation type="submission" date="2016-10" db="EMBL/GenBank/DDBJ databases">
        <authorList>
            <person name="de Groot N.N."/>
        </authorList>
    </citation>
    <scope>NUCLEOTIDE SEQUENCE [LARGE SCALE GENOMIC DNA]</scope>
    <source>
        <strain evidence="6 7">DSM 19219</strain>
    </source>
</reference>
<dbReference type="OrthoDB" id="9768634at2"/>